<dbReference type="OrthoDB" id="9800237at2"/>
<evidence type="ECO:0000313" key="4">
    <source>
        <dbReference type="Proteomes" id="UP000183413"/>
    </source>
</evidence>
<dbReference type="InterPro" id="IPR002539">
    <property type="entry name" value="MaoC-like_dom"/>
</dbReference>
<organism evidence="3 4">
    <name type="scientific">Actinomadura madurae</name>
    <dbReference type="NCBI Taxonomy" id="1993"/>
    <lineage>
        <taxon>Bacteria</taxon>
        <taxon>Bacillati</taxon>
        <taxon>Actinomycetota</taxon>
        <taxon>Actinomycetes</taxon>
        <taxon>Streptosporangiales</taxon>
        <taxon>Thermomonosporaceae</taxon>
        <taxon>Actinomadura</taxon>
    </lineage>
</organism>
<name>A0A1I5EA51_9ACTN</name>
<gene>
    <name evidence="3" type="ORF">SAMN04489713_10433</name>
</gene>
<dbReference type="PANTHER" id="PTHR43841">
    <property type="entry name" value="3-HYDROXYACYL-THIOESTER DEHYDRATASE HTDX-RELATED"/>
    <property type="match status" value="1"/>
</dbReference>
<evidence type="ECO:0000256" key="1">
    <source>
        <dbReference type="ARBA" id="ARBA00005254"/>
    </source>
</evidence>
<dbReference type="PRINTS" id="PR01483">
    <property type="entry name" value="FASYNTHASE"/>
</dbReference>
<dbReference type="eggNOG" id="COG2030">
    <property type="taxonomic scope" value="Bacteria"/>
</dbReference>
<dbReference type="SUPFAM" id="SSF54637">
    <property type="entry name" value="Thioesterase/thiol ester dehydrase-isomerase"/>
    <property type="match status" value="1"/>
</dbReference>
<dbReference type="STRING" id="1993.SAMN04489713_10433"/>
<accession>A0A1I5EA51</accession>
<dbReference type="AlphaFoldDB" id="A0A1I5EA51"/>
<dbReference type="CDD" id="cd03453">
    <property type="entry name" value="SAV4209_like"/>
    <property type="match status" value="1"/>
</dbReference>
<dbReference type="Pfam" id="PF01575">
    <property type="entry name" value="MaoC_dehydratas"/>
    <property type="match status" value="1"/>
</dbReference>
<evidence type="ECO:0000259" key="2">
    <source>
        <dbReference type="Pfam" id="PF01575"/>
    </source>
</evidence>
<comment type="similarity">
    <text evidence="1">Belongs to the enoyl-CoA hydratase/isomerase family.</text>
</comment>
<dbReference type="GO" id="GO:0006633">
    <property type="term" value="P:fatty acid biosynthetic process"/>
    <property type="evidence" value="ECO:0007669"/>
    <property type="project" value="InterPro"/>
</dbReference>
<reference evidence="3 4" key="1">
    <citation type="submission" date="2016-10" db="EMBL/GenBank/DDBJ databases">
        <authorList>
            <person name="de Groot N.N."/>
        </authorList>
    </citation>
    <scope>NUCLEOTIDE SEQUENCE [LARGE SCALE GENOMIC DNA]</scope>
    <source>
        <strain evidence="3 4">DSM 43067</strain>
    </source>
</reference>
<proteinExistence type="inferred from homology"/>
<dbReference type="Proteomes" id="UP000183413">
    <property type="component" value="Unassembled WGS sequence"/>
</dbReference>
<dbReference type="RefSeq" id="WP_021595811.1">
    <property type="nucleotide sequence ID" value="NZ_FOVH01000004.1"/>
</dbReference>
<dbReference type="GO" id="GO:0005835">
    <property type="term" value="C:fatty acid synthase complex"/>
    <property type="evidence" value="ECO:0007669"/>
    <property type="project" value="InterPro"/>
</dbReference>
<dbReference type="GO" id="GO:0004312">
    <property type="term" value="F:fatty acid synthase activity"/>
    <property type="evidence" value="ECO:0007669"/>
    <property type="project" value="InterPro"/>
</dbReference>
<dbReference type="InterPro" id="IPR029069">
    <property type="entry name" value="HotDog_dom_sf"/>
</dbReference>
<feature type="domain" description="MaoC-like" evidence="2">
    <location>
        <begin position="18"/>
        <end position="119"/>
    </location>
</feature>
<keyword evidence="4" id="KW-1185">Reference proteome</keyword>
<dbReference type="InterPro" id="IPR003965">
    <property type="entry name" value="Fatty_acid_synthase"/>
</dbReference>
<evidence type="ECO:0000313" key="3">
    <source>
        <dbReference type="EMBL" id="SFO08250.1"/>
    </source>
</evidence>
<dbReference type="PANTHER" id="PTHR43841:SF3">
    <property type="entry name" value="(3R)-HYDROXYACYL-ACP DEHYDRATASE SUBUNIT HADB"/>
    <property type="match status" value="1"/>
</dbReference>
<protein>
    <submittedName>
        <fullName evidence="3">Acyl dehydratase</fullName>
    </submittedName>
</protein>
<dbReference type="EMBL" id="FOVH01000004">
    <property type="protein sequence ID" value="SFO08250.1"/>
    <property type="molecule type" value="Genomic_DNA"/>
</dbReference>
<sequence>MTAKVKHADVEVGAEIPARTYAVDRANLVMYAGASGDFNPIHWRESVAKAVGLPDVIAHGMYTMAQGGRFVTDWAGDPGAVVDYGVRFSSPVVVPDEGGATLEISGKVEEKRDDGTVVVALTARSNDQKVLTRAKAVVKLA</sequence>
<dbReference type="InParanoid" id="A0A1I5EA51"/>
<dbReference type="Gene3D" id="3.10.129.10">
    <property type="entry name" value="Hotdog Thioesterase"/>
    <property type="match status" value="1"/>
</dbReference>